<sequence length="299" mass="34511">MSKEQLPILQKLQYIDAYYKSHGVSPTQRHILSLPLKAYTAFVERGINTESTLAAFEAETTKPLVSAYEYAGLLMRVSPQMSIDYLDKWKQWIANIRWLLAETLSKPYNKQQVFRRFMRTSIEASHLFRWTTIITEQVIERLEGKDLERKRRYKKVGDALPLVEKIVEITGFESKAKLQRYCRKICSKGTLREVIKKSTKIQAAIKDKELRPKTYNVVDLSPILAGPATPAMPAIEVEEIMGEILEQCKKENPAAHEQLRKEVAAMDKEQRRSLAEVHQENPVKTSPNPPKTHTQYKQI</sequence>
<evidence type="ECO:0000313" key="2">
    <source>
        <dbReference type="EMBL" id="KKN44601.1"/>
    </source>
</evidence>
<feature type="region of interest" description="Disordered" evidence="1">
    <location>
        <begin position="265"/>
        <end position="299"/>
    </location>
</feature>
<evidence type="ECO:0000256" key="1">
    <source>
        <dbReference type="SAM" id="MobiDB-lite"/>
    </source>
</evidence>
<feature type="compositionally biased region" description="Polar residues" evidence="1">
    <location>
        <begin position="282"/>
        <end position="299"/>
    </location>
</feature>
<gene>
    <name evidence="2" type="ORF">LCGC14_0691390</name>
</gene>
<accession>A0A0F9T6I5</accession>
<name>A0A0F9T6I5_9ZZZZ</name>
<reference evidence="2" key="1">
    <citation type="journal article" date="2015" name="Nature">
        <title>Complex archaea that bridge the gap between prokaryotes and eukaryotes.</title>
        <authorList>
            <person name="Spang A."/>
            <person name="Saw J.H."/>
            <person name="Jorgensen S.L."/>
            <person name="Zaremba-Niedzwiedzka K."/>
            <person name="Martijn J."/>
            <person name="Lind A.E."/>
            <person name="van Eijk R."/>
            <person name="Schleper C."/>
            <person name="Guy L."/>
            <person name="Ettema T.J."/>
        </authorList>
    </citation>
    <scope>NUCLEOTIDE SEQUENCE</scope>
</reference>
<dbReference type="EMBL" id="LAZR01001441">
    <property type="protein sequence ID" value="KKN44601.1"/>
    <property type="molecule type" value="Genomic_DNA"/>
</dbReference>
<organism evidence="2">
    <name type="scientific">marine sediment metagenome</name>
    <dbReference type="NCBI Taxonomy" id="412755"/>
    <lineage>
        <taxon>unclassified sequences</taxon>
        <taxon>metagenomes</taxon>
        <taxon>ecological metagenomes</taxon>
    </lineage>
</organism>
<protein>
    <submittedName>
        <fullName evidence="2">Uncharacterized protein</fullName>
    </submittedName>
</protein>
<proteinExistence type="predicted"/>
<comment type="caution">
    <text evidence="2">The sequence shown here is derived from an EMBL/GenBank/DDBJ whole genome shotgun (WGS) entry which is preliminary data.</text>
</comment>
<dbReference type="AlphaFoldDB" id="A0A0F9T6I5"/>
<feature type="compositionally biased region" description="Basic and acidic residues" evidence="1">
    <location>
        <begin position="265"/>
        <end position="281"/>
    </location>
</feature>